<accession>A0ACC2SDI4</accession>
<keyword evidence="2" id="KW-1185">Reference proteome</keyword>
<comment type="caution">
    <text evidence="1">The sequence shown here is derived from an EMBL/GenBank/DDBJ whole genome shotgun (WGS) entry which is preliminary data.</text>
</comment>
<proteinExistence type="predicted"/>
<evidence type="ECO:0000313" key="2">
    <source>
        <dbReference type="Proteomes" id="UP001165960"/>
    </source>
</evidence>
<protein>
    <submittedName>
        <fullName evidence="1">Uncharacterized protein</fullName>
    </submittedName>
</protein>
<dbReference type="Proteomes" id="UP001165960">
    <property type="component" value="Unassembled WGS sequence"/>
</dbReference>
<reference evidence="1" key="1">
    <citation type="submission" date="2022-04" db="EMBL/GenBank/DDBJ databases">
        <title>Genome of the entomopathogenic fungus Entomophthora muscae.</title>
        <authorList>
            <person name="Elya C."/>
            <person name="Lovett B.R."/>
            <person name="Lee E."/>
            <person name="Macias A.M."/>
            <person name="Hajek A.E."/>
            <person name="De Bivort B.L."/>
            <person name="Kasson M.T."/>
            <person name="De Fine Licht H.H."/>
            <person name="Stajich J.E."/>
        </authorList>
    </citation>
    <scope>NUCLEOTIDE SEQUENCE</scope>
    <source>
        <strain evidence="1">Berkeley</strain>
    </source>
</reference>
<evidence type="ECO:0000313" key="1">
    <source>
        <dbReference type="EMBL" id="KAJ9060474.1"/>
    </source>
</evidence>
<sequence>MQAISLCLLAFGASVNANAVPNSGIMFPWSASKSEAVPESMKLNTNSNNDTDVFAQVFNLTSNFWKEVGKNFEPKGQVNGTAKSNNSTR</sequence>
<dbReference type="EMBL" id="QTSX02005183">
    <property type="protein sequence ID" value="KAJ9060474.1"/>
    <property type="molecule type" value="Genomic_DNA"/>
</dbReference>
<gene>
    <name evidence="1" type="ORF">DSO57_1030641</name>
</gene>
<name>A0ACC2SDI4_9FUNG</name>
<organism evidence="1 2">
    <name type="scientific">Entomophthora muscae</name>
    <dbReference type="NCBI Taxonomy" id="34485"/>
    <lineage>
        <taxon>Eukaryota</taxon>
        <taxon>Fungi</taxon>
        <taxon>Fungi incertae sedis</taxon>
        <taxon>Zoopagomycota</taxon>
        <taxon>Entomophthoromycotina</taxon>
        <taxon>Entomophthoromycetes</taxon>
        <taxon>Entomophthorales</taxon>
        <taxon>Entomophthoraceae</taxon>
        <taxon>Entomophthora</taxon>
    </lineage>
</organism>